<reference evidence="2 3" key="1">
    <citation type="submission" date="2009-01" db="EMBL/GenBank/DDBJ databases">
        <title>Complete sequence of chromosome of Methylobacterium nodulans ORS 2060.</title>
        <authorList>
            <consortium name="US DOE Joint Genome Institute"/>
            <person name="Lucas S."/>
            <person name="Copeland A."/>
            <person name="Lapidus A."/>
            <person name="Glavina del Rio T."/>
            <person name="Dalin E."/>
            <person name="Tice H."/>
            <person name="Bruce D."/>
            <person name="Goodwin L."/>
            <person name="Pitluck S."/>
            <person name="Sims D."/>
            <person name="Brettin T."/>
            <person name="Detter J.C."/>
            <person name="Han C."/>
            <person name="Larimer F."/>
            <person name="Land M."/>
            <person name="Hauser L."/>
            <person name="Kyrpides N."/>
            <person name="Ivanova N."/>
            <person name="Marx C.J."/>
            <person name="Richardson P."/>
        </authorList>
    </citation>
    <scope>NUCLEOTIDE SEQUENCE [LARGE SCALE GENOMIC DNA]</scope>
    <source>
        <strain evidence="3">LMG 21967 / CNCM I-2342 / ORS 2060</strain>
    </source>
</reference>
<sequence length="118" mass="13739">MREVAKFERKSRRELRRLSRRERRQYVREMREAARETHEERPSRRLPPQPDVQKDFVEGEAAVQAAEAAMTQDTEAHAPAGPALPQVEFSGIPWTYSGPLSLNPLPRYASRDGLDWRR</sequence>
<dbReference type="OrthoDB" id="9847111at2"/>
<name>B8IGA2_METNO</name>
<dbReference type="Proteomes" id="UP000008207">
    <property type="component" value="Chromosome"/>
</dbReference>
<dbReference type="RefSeq" id="WP_015933147.1">
    <property type="nucleotide sequence ID" value="NC_011894.1"/>
</dbReference>
<evidence type="ECO:0000256" key="1">
    <source>
        <dbReference type="SAM" id="MobiDB-lite"/>
    </source>
</evidence>
<evidence type="ECO:0000313" key="2">
    <source>
        <dbReference type="EMBL" id="ACL61579.1"/>
    </source>
</evidence>
<gene>
    <name evidence="2" type="ordered locus">Mnod_6824</name>
</gene>
<dbReference type="HOGENOM" id="CLU_2070350_0_0_5"/>
<feature type="compositionally biased region" description="Basic and acidic residues" evidence="1">
    <location>
        <begin position="29"/>
        <end position="43"/>
    </location>
</feature>
<protein>
    <submittedName>
        <fullName evidence="2">Uncharacterized protein</fullName>
    </submittedName>
</protein>
<keyword evidence="3" id="KW-1185">Reference proteome</keyword>
<dbReference type="KEGG" id="mno:Mnod_6824"/>
<proteinExistence type="predicted"/>
<dbReference type="EMBL" id="CP001349">
    <property type="protein sequence ID" value="ACL61579.1"/>
    <property type="molecule type" value="Genomic_DNA"/>
</dbReference>
<evidence type="ECO:0000313" key="3">
    <source>
        <dbReference type="Proteomes" id="UP000008207"/>
    </source>
</evidence>
<organism evidence="2 3">
    <name type="scientific">Methylobacterium nodulans (strain LMG 21967 / CNCM I-2342 / ORS 2060)</name>
    <dbReference type="NCBI Taxonomy" id="460265"/>
    <lineage>
        <taxon>Bacteria</taxon>
        <taxon>Pseudomonadati</taxon>
        <taxon>Pseudomonadota</taxon>
        <taxon>Alphaproteobacteria</taxon>
        <taxon>Hyphomicrobiales</taxon>
        <taxon>Methylobacteriaceae</taxon>
        <taxon>Methylobacterium</taxon>
    </lineage>
</organism>
<dbReference type="AlphaFoldDB" id="B8IGA2"/>
<accession>B8IGA2</accession>
<feature type="region of interest" description="Disordered" evidence="1">
    <location>
        <begin position="29"/>
        <end position="52"/>
    </location>
</feature>